<dbReference type="RefSeq" id="WP_376850446.1">
    <property type="nucleotide sequence ID" value="NZ_JBHSMF010000006.1"/>
</dbReference>
<dbReference type="Proteomes" id="UP001596037">
    <property type="component" value="Unassembled WGS sequence"/>
</dbReference>
<reference evidence="3" key="1">
    <citation type="journal article" date="2019" name="Int. J. Syst. Evol. Microbiol.">
        <title>The Global Catalogue of Microorganisms (GCM) 10K type strain sequencing project: providing services to taxonomists for standard genome sequencing and annotation.</title>
        <authorList>
            <consortium name="The Broad Institute Genomics Platform"/>
            <consortium name="The Broad Institute Genome Sequencing Center for Infectious Disease"/>
            <person name="Wu L."/>
            <person name="Ma J."/>
        </authorList>
    </citation>
    <scope>NUCLEOTIDE SEQUENCE [LARGE SCALE GENOMIC DNA]</scope>
    <source>
        <strain evidence="3">CCUG 57401</strain>
    </source>
</reference>
<evidence type="ECO:0000313" key="3">
    <source>
        <dbReference type="Proteomes" id="UP001596037"/>
    </source>
</evidence>
<evidence type="ECO:0000313" key="2">
    <source>
        <dbReference type="EMBL" id="MFC5498392.1"/>
    </source>
</evidence>
<dbReference type="SUPFAM" id="SSF51126">
    <property type="entry name" value="Pectin lyase-like"/>
    <property type="match status" value="1"/>
</dbReference>
<gene>
    <name evidence="2" type="ORF">ACFPOE_12680</name>
</gene>
<comment type="caution">
    <text evidence="2">The sequence shown here is derived from an EMBL/GenBank/DDBJ whole genome shotgun (WGS) entry which is preliminary data.</text>
</comment>
<evidence type="ECO:0000259" key="1">
    <source>
        <dbReference type="Pfam" id="PF13229"/>
    </source>
</evidence>
<keyword evidence="3" id="KW-1185">Reference proteome</keyword>
<proteinExistence type="predicted"/>
<dbReference type="InterPro" id="IPR039448">
    <property type="entry name" value="Beta_helix"/>
</dbReference>
<feature type="domain" description="Right handed beta helix" evidence="1">
    <location>
        <begin position="361"/>
        <end position="493"/>
    </location>
</feature>
<dbReference type="InterPro" id="IPR006626">
    <property type="entry name" value="PbH1"/>
</dbReference>
<dbReference type="PANTHER" id="PTHR36453">
    <property type="entry name" value="SECRETED PROTEIN-RELATED"/>
    <property type="match status" value="1"/>
</dbReference>
<protein>
    <submittedName>
        <fullName evidence="2">Right-handed parallel beta-helix repeat-containing protein</fullName>
    </submittedName>
</protein>
<name>A0ABW0NH52_9BURK</name>
<dbReference type="EMBL" id="JBHSMF010000006">
    <property type="protein sequence ID" value="MFC5498392.1"/>
    <property type="molecule type" value="Genomic_DNA"/>
</dbReference>
<organism evidence="2 3">
    <name type="scientific">Caenimonas terrae</name>
    <dbReference type="NCBI Taxonomy" id="696074"/>
    <lineage>
        <taxon>Bacteria</taxon>
        <taxon>Pseudomonadati</taxon>
        <taxon>Pseudomonadota</taxon>
        <taxon>Betaproteobacteria</taxon>
        <taxon>Burkholderiales</taxon>
        <taxon>Comamonadaceae</taxon>
        <taxon>Caenimonas</taxon>
    </lineage>
</organism>
<sequence>MLKDPALRDPQGTLKETVTIRLGPGTYRLEKTLDLDAASSGSAQHPVNIEGPKDASAIISGGRAVGGFTAVTDRGVLMRLPETARAHVLQANLAKQGITDYGKQARHGWGAMNVPTALEVFYRGHPMTLARWPNQGFAKIATTPDGEKGSTFTVEAANLDAWKDEPDLLATGYWFQNWADATIPIKALDLVTRHVTLAPPAPPYGLKIGQPVFFQNALSELDRPGEWYLDNARGMLYFWPPQPLQEGEVQVSTLERLLVMDNVSHLHIGGVTFGGARGDAITIRGGHDVSIANSVIRDVGNRAAVIGGQDNGLTDMVIEDIGEGGVVLAGGDRQTLTPANLYVARSTIRRFARVSRTYQPAILMSGVGNRAEGNKIYDAPHTAILFTGNDHLISGNEIFDVCKETGDAGAIYTGRDWSARGTVISGNHIHDIPANVRLGRTKGVYLDDQASGITVRGNYFERVDEAVFIGGGRDNLIEDNNFTDTPTGIHLDARGTSWQKAMTEASGGTLRAQLTAVPYKSAPYRRYLHLATILEDDPGMPKYNVARNNLFIGDVTIRIHKDAESGISITDASENVVSEIH</sequence>
<dbReference type="SMART" id="SM00710">
    <property type="entry name" value="PbH1"/>
    <property type="match status" value="6"/>
</dbReference>
<dbReference type="InterPro" id="IPR012334">
    <property type="entry name" value="Pectin_lyas_fold"/>
</dbReference>
<dbReference type="PANTHER" id="PTHR36453:SF1">
    <property type="entry name" value="RIGHT HANDED BETA HELIX DOMAIN-CONTAINING PROTEIN"/>
    <property type="match status" value="1"/>
</dbReference>
<dbReference type="InterPro" id="IPR011050">
    <property type="entry name" value="Pectin_lyase_fold/virulence"/>
</dbReference>
<dbReference type="Gene3D" id="2.160.20.10">
    <property type="entry name" value="Single-stranded right-handed beta-helix, Pectin lyase-like"/>
    <property type="match status" value="1"/>
</dbReference>
<accession>A0ABW0NH52</accession>
<dbReference type="Pfam" id="PF13229">
    <property type="entry name" value="Beta_helix"/>
    <property type="match status" value="1"/>
</dbReference>